<feature type="domain" description="Carrier" evidence="4">
    <location>
        <begin position="1"/>
        <end position="79"/>
    </location>
</feature>
<dbReference type="HAMAP" id="MF_01217">
    <property type="entry name" value="Acyl_carrier"/>
    <property type="match status" value="1"/>
</dbReference>
<keyword evidence="3" id="KW-0963">Cytoplasm</keyword>
<keyword evidence="3" id="KW-0443">Lipid metabolism</keyword>
<dbReference type="GO" id="GO:0005737">
    <property type="term" value="C:cytoplasm"/>
    <property type="evidence" value="ECO:0007669"/>
    <property type="project" value="UniProtKB-SubCell"/>
</dbReference>
<dbReference type="InterPro" id="IPR003231">
    <property type="entry name" value="ACP"/>
</dbReference>
<dbReference type="InterPro" id="IPR036736">
    <property type="entry name" value="ACP-like_sf"/>
</dbReference>
<organism evidence="5 6">
    <name type="scientific">Candidatus Cryptobacteroides intestinavium</name>
    <dbReference type="NCBI Taxonomy" id="2840766"/>
    <lineage>
        <taxon>Bacteria</taxon>
        <taxon>Pseudomonadati</taxon>
        <taxon>Bacteroidota</taxon>
        <taxon>Bacteroidia</taxon>
        <taxon>Bacteroidales</taxon>
        <taxon>Candidatus Cryptobacteroides</taxon>
    </lineage>
</organism>
<gene>
    <name evidence="3" type="primary">acpP</name>
    <name evidence="5" type="ORF">IAC06_08580</name>
</gene>
<dbReference type="InterPro" id="IPR009081">
    <property type="entry name" value="PP-bd_ACP"/>
</dbReference>
<sequence>MERQQLVEKAREIMAEEFEVDKESITEDAPLMETLDLDSLDIVDMVVIVEEHFGFKLAKEDFALLRTFSDFYDLLMTKAEK</sequence>
<reference evidence="5" key="1">
    <citation type="submission" date="2020-10" db="EMBL/GenBank/DDBJ databases">
        <authorList>
            <person name="Gilroy R."/>
        </authorList>
    </citation>
    <scope>NUCLEOTIDE SEQUENCE</scope>
    <source>
        <strain evidence="5">B1-20833</strain>
    </source>
</reference>
<comment type="PTM">
    <text evidence="3">4'-phosphopantetheine is transferred from CoA to a specific serine of apo-ACP by AcpS. This modification is essential for activity because fatty acids are bound in thioester linkage to the sulfhydryl of the prosthetic group.</text>
</comment>
<evidence type="ECO:0000256" key="1">
    <source>
        <dbReference type="ARBA" id="ARBA00022450"/>
    </source>
</evidence>
<reference evidence="5" key="2">
    <citation type="journal article" date="2021" name="PeerJ">
        <title>Extensive microbial diversity within the chicken gut microbiome revealed by metagenomics and culture.</title>
        <authorList>
            <person name="Gilroy R."/>
            <person name="Ravi A."/>
            <person name="Getino M."/>
            <person name="Pursley I."/>
            <person name="Horton D.L."/>
            <person name="Alikhan N.F."/>
            <person name="Baker D."/>
            <person name="Gharbi K."/>
            <person name="Hall N."/>
            <person name="Watson M."/>
            <person name="Adriaenssens E.M."/>
            <person name="Foster-Nyarko E."/>
            <person name="Jarju S."/>
            <person name="Secka A."/>
            <person name="Antonio M."/>
            <person name="Oren A."/>
            <person name="Chaudhuri R.R."/>
            <person name="La Ragione R."/>
            <person name="Hildebrand F."/>
            <person name="Pallen M.J."/>
        </authorList>
    </citation>
    <scope>NUCLEOTIDE SEQUENCE</scope>
    <source>
        <strain evidence="5">B1-20833</strain>
    </source>
</reference>
<evidence type="ECO:0000256" key="3">
    <source>
        <dbReference type="HAMAP-Rule" id="MF_01217"/>
    </source>
</evidence>
<keyword evidence="2 3" id="KW-0597">Phosphoprotein</keyword>
<comment type="pathway">
    <text evidence="3">Lipid metabolism; fatty acid biosynthesis.</text>
</comment>
<proteinExistence type="inferred from homology"/>
<protein>
    <recommendedName>
        <fullName evidence="3">Acyl carrier protein</fullName>
        <shortName evidence="3">ACP</shortName>
    </recommendedName>
</protein>
<dbReference type="EMBL" id="JADIMI010000081">
    <property type="protein sequence ID" value="MBO8452915.1"/>
    <property type="molecule type" value="Genomic_DNA"/>
</dbReference>
<keyword evidence="3" id="KW-0444">Lipid biosynthesis</keyword>
<evidence type="ECO:0000256" key="2">
    <source>
        <dbReference type="ARBA" id="ARBA00022553"/>
    </source>
</evidence>
<dbReference type="SUPFAM" id="SSF47336">
    <property type="entry name" value="ACP-like"/>
    <property type="match status" value="1"/>
</dbReference>
<comment type="function">
    <text evidence="3">Carrier of the growing fatty acid chain in fatty acid biosynthesis.</text>
</comment>
<accession>A0A9D9EWR9</accession>
<dbReference type="Gene3D" id="1.10.1200.10">
    <property type="entry name" value="ACP-like"/>
    <property type="match status" value="1"/>
</dbReference>
<evidence type="ECO:0000313" key="6">
    <source>
        <dbReference type="Proteomes" id="UP000823661"/>
    </source>
</evidence>
<comment type="subcellular location">
    <subcellularLocation>
        <location evidence="3">Cytoplasm</location>
    </subcellularLocation>
</comment>
<comment type="similarity">
    <text evidence="3">Belongs to the acyl carrier protein (ACP) family.</text>
</comment>
<feature type="modified residue" description="O-(pantetheine 4'-phosphoryl)serine" evidence="3">
    <location>
        <position position="39"/>
    </location>
</feature>
<evidence type="ECO:0000313" key="5">
    <source>
        <dbReference type="EMBL" id="MBO8452915.1"/>
    </source>
</evidence>
<keyword evidence="3" id="KW-0276">Fatty acid metabolism</keyword>
<keyword evidence="3" id="KW-0275">Fatty acid biosynthesis</keyword>
<comment type="caution">
    <text evidence="5">The sequence shown here is derived from an EMBL/GenBank/DDBJ whole genome shotgun (WGS) entry which is preliminary data.</text>
</comment>
<name>A0A9D9EWR9_9BACT</name>
<keyword evidence="1 3" id="KW-0596">Phosphopantetheine</keyword>
<evidence type="ECO:0000259" key="4">
    <source>
        <dbReference type="PROSITE" id="PS50075"/>
    </source>
</evidence>
<dbReference type="Pfam" id="PF00550">
    <property type="entry name" value="PP-binding"/>
    <property type="match status" value="1"/>
</dbReference>
<dbReference type="Proteomes" id="UP000823661">
    <property type="component" value="Unassembled WGS sequence"/>
</dbReference>
<dbReference type="PROSITE" id="PS50075">
    <property type="entry name" value="CARRIER"/>
    <property type="match status" value="1"/>
</dbReference>
<dbReference type="AlphaFoldDB" id="A0A9D9EWR9"/>
<dbReference type="GO" id="GO:0000036">
    <property type="term" value="F:acyl carrier activity"/>
    <property type="evidence" value="ECO:0007669"/>
    <property type="project" value="UniProtKB-UniRule"/>
</dbReference>